<name>A0ACB7TGM0_HYAAI</name>
<evidence type="ECO:0000313" key="1">
    <source>
        <dbReference type="EMBL" id="KAH6943974.1"/>
    </source>
</evidence>
<organism evidence="1 2">
    <name type="scientific">Hyalomma asiaticum</name>
    <name type="common">Tick</name>
    <dbReference type="NCBI Taxonomy" id="266040"/>
    <lineage>
        <taxon>Eukaryota</taxon>
        <taxon>Metazoa</taxon>
        <taxon>Ecdysozoa</taxon>
        <taxon>Arthropoda</taxon>
        <taxon>Chelicerata</taxon>
        <taxon>Arachnida</taxon>
        <taxon>Acari</taxon>
        <taxon>Parasitiformes</taxon>
        <taxon>Ixodida</taxon>
        <taxon>Ixodoidea</taxon>
        <taxon>Ixodidae</taxon>
        <taxon>Hyalomminae</taxon>
        <taxon>Hyalomma</taxon>
    </lineage>
</organism>
<dbReference type="Proteomes" id="UP000821845">
    <property type="component" value="Chromosome 1"/>
</dbReference>
<sequence length="231" mass="24559">MGAKSSSGHSTRLSHGAARFGPRGARSCHASRREDAVVWRRTASREHHVHAGGVSRQQRESGPVTDTPAACWSPAEGQDNTRALLEARNSRRRGATEIRKGWGTVAFSPAYASEWGGLGGEKEAVFFQMRRFIASTGSGEEGAFGSGPISAAAKSPRARPPQPPLPCSPPSWRPFRAVDAAPGLRQCIRAPAQGSGTASPPSLLTPGRGARGRRPPRAPAQKERQGKFKNV</sequence>
<comment type="caution">
    <text evidence="1">The sequence shown here is derived from an EMBL/GenBank/DDBJ whole genome shotgun (WGS) entry which is preliminary data.</text>
</comment>
<evidence type="ECO:0000313" key="2">
    <source>
        <dbReference type="Proteomes" id="UP000821845"/>
    </source>
</evidence>
<proteinExistence type="predicted"/>
<keyword evidence="2" id="KW-1185">Reference proteome</keyword>
<dbReference type="EMBL" id="CM023481">
    <property type="protein sequence ID" value="KAH6943974.1"/>
    <property type="molecule type" value="Genomic_DNA"/>
</dbReference>
<reference evidence="1" key="1">
    <citation type="submission" date="2020-05" db="EMBL/GenBank/DDBJ databases">
        <title>Large-scale comparative analyses of tick genomes elucidate their genetic diversity and vector capacities.</title>
        <authorList>
            <person name="Jia N."/>
            <person name="Wang J."/>
            <person name="Shi W."/>
            <person name="Du L."/>
            <person name="Sun Y."/>
            <person name="Zhan W."/>
            <person name="Jiang J."/>
            <person name="Wang Q."/>
            <person name="Zhang B."/>
            <person name="Ji P."/>
            <person name="Sakyi L.B."/>
            <person name="Cui X."/>
            <person name="Yuan T."/>
            <person name="Jiang B."/>
            <person name="Yang W."/>
            <person name="Lam T.T.-Y."/>
            <person name="Chang Q."/>
            <person name="Ding S."/>
            <person name="Wang X."/>
            <person name="Zhu J."/>
            <person name="Ruan X."/>
            <person name="Zhao L."/>
            <person name="Wei J."/>
            <person name="Que T."/>
            <person name="Du C."/>
            <person name="Cheng J."/>
            <person name="Dai P."/>
            <person name="Han X."/>
            <person name="Huang E."/>
            <person name="Gao Y."/>
            <person name="Liu J."/>
            <person name="Shao H."/>
            <person name="Ye R."/>
            <person name="Li L."/>
            <person name="Wei W."/>
            <person name="Wang X."/>
            <person name="Wang C."/>
            <person name="Yang T."/>
            <person name="Huo Q."/>
            <person name="Li W."/>
            <person name="Guo W."/>
            <person name="Chen H."/>
            <person name="Zhou L."/>
            <person name="Ni X."/>
            <person name="Tian J."/>
            <person name="Zhou Y."/>
            <person name="Sheng Y."/>
            <person name="Liu T."/>
            <person name="Pan Y."/>
            <person name="Xia L."/>
            <person name="Li J."/>
            <person name="Zhao F."/>
            <person name="Cao W."/>
        </authorList>
    </citation>
    <scope>NUCLEOTIDE SEQUENCE</scope>
    <source>
        <strain evidence="1">Hyas-2018</strain>
    </source>
</reference>
<protein>
    <submittedName>
        <fullName evidence="1">Uncharacterized protein</fullName>
    </submittedName>
</protein>
<gene>
    <name evidence="1" type="ORF">HPB50_000972</name>
</gene>
<accession>A0ACB7TGM0</accession>